<dbReference type="InterPro" id="IPR042779">
    <property type="entry name" value="MISP/MISP3-like"/>
</dbReference>
<dbReference type="Proteomes" id="UP001279410">
    <property type="component" value="Unassembled WGS sequence"/>
</dbReference>
<evidence type="ECO:0000313" key="3">
    <source>
        <dbReference type="Proteomes" id="UP001279410"/>
    </source>
</evidence>
<feature type="compositionally biased region" description="Basic and acidic residues" evidence="1">
    <location>
        <begin position="71"/>
        <end position="85"/>
    </location>
</feature>
<feature type="compositionally biased region" description="Polar residues" evidence="1">
    <location>
        <begin position="693"/>
        <end position="704"/>
    </location>
</feature>
<evidence type="ECO:0000256" key="1">
    <source>
        <dbReference type="SAM" id="MobiDB-lite"/>
    </source>
</evidence>
<feature type="region of interest" description="Disordered" evidence="1">
    <location>
        <begin position="30"/>
        <end position="96"/>
    </location>
</feature>
<feature type="region of interest" description="Disordered" evidence="1">
    <location>
        <begin position="878"/>
        <end position="909"/>
    </location>
</feature>
<keyword evidence="3" id="KW-1185">Reference proteome</keyword>
<accession>A0AAD3RDG3</accession>
<comment type="caution">
    <text evidence="2">The sequence shown here is derived from an EMBL/GenBank/DDBJ whole genome shotgun (WGS) entry which is preliminary data.</text>
</comment>
<gene>
    <name evidence="2" type="ORF">AKAME5_001771800</name>
</gene>
<feature type="compositionally biased region" description="Basic and acidic residues" evidence="1">
    <location>
        <begin position="369"/>
        <end position="397"/>
    </location>
</feature>
<feature type="compositionally biased region" description="Polar residues" evidence="1">
    <location>
        <begin position="586"/>
        <end position="620"/>
    </location>
</feature>
<dbReference type="PANTHER" id="PTHR18839">
    <property type="entry name" value="MITOTIC INTERACTOR AND SUBSTRATE OF PLK1 MISP FAMILY MEMBER"/>
    <property type="match status" value="1"/>
</dbReference>
<feature type="compositionally biased region" description="Acidic residues" evidence="1">
    <location>
        <begin position="192"/>
        <end position="208"/>
    </location>
</feature>
<organism evidence="2 3">
    <name type="scientific">Lates japonicus</name>
    <name type="common">Japanese lates</name>
    <dbReference type="NCBI Taxonomy" id="270547"/>
    <lineage>
        <taxon>Eukaryota</taxon>
        <taxon>Metazoa</taxon>
        <taxon>Chordata</taxon>
        <taxon>Craniata</taxon>
        <taxon>Vertebrata</taxon>
        <taxon>Euteleostomi</taxon>
        <taxon>Actinopterygii</taxon>
        <taxon>Neopterygii</taxon>
        <taxon>Teleostei</taxon>
        <taxon>Neoteleostei</taxon>
        <taxon>Acanthomorphata</taxon>
        <taxon>Carangaria</taxon>
        <taxon>Carangaria incertae sedis</taxon>
        <taxon>Centropomidae</taxon>
        <taxon>Lates</taxon>
    </lineage>
</organism>
<feature type="compositionally biased region" description="Polar residues" evidence="1">
    <location>
        <begin position="331"/>
        <end position="344"/>
    </location>
</feature>
<name>A0AAD3RDG3_LATJO</name>
<dbReference type="PANTHER" id="PTHR18839:SF0">
    <property type="entry name" value="MITOTIC INTERACTOR AND SUBSTRATE OF PLK1 ISOFORM X1-RELATED"/>
    <property type="match status" value="1"/>
</dbReference>
<sequence length="909" mass="98961">MATKPVAWQGQGPVNSLDEWVSESWAKGEVGATVSHSSPLQDKKAPRAEPEEDIDVLEPGAQDETLQENRTLSRTEIAEATKLENQESTNPGETREVVTELEQAPKELSEVLQAQEGSEKPAEVCQEAFLPPSRPPRSCFEKEVFSSLEGEVAEWITDVEIFSDPAEDLMSPDKEWAQTTQLPELVDQEIDSTSEEMTEDNMTTEENDTQLHFLPDDPGNCEPVNNMSGPANHSPSDVNKSDDVYSLCSPPFADESEEEGEVSMDITSCQQQWGTLDIRSKPFQPSYSANVSVSTEQDQTSALPAVPSAKQQEELLSQSQRGLAPRGANQEAAQQVQGQGSPPLSTVAMELSSQGGATSQAFGCAVAVRERHSRAGEGKEQTGEKEGQKESGLERSRVVGKQHGRGLLRYSKTVHIQERETEKYSCGVVFKHSSMESDSCDDCQSDSGVSTDLSPCGTMEGNTNVSTGTPATAPKETPIEREIRRAIEREHSLRRSRGLPNPPTSPEYVEIPLRKTVLCQSLNSKSERCQGKDRQFAGKKMQHEIHEEVQREEDLVKLGKVPGFYDKGTVRQLREKKQLFEAFQKPSDSTSTRSKATSWSSATDISTLENQEDISSQTSAIGGLNVEKRQSIDLQRPTESPNLAKGGGSTNATPQGAGFSKESGCQVIILENNLSVPAQRLYHAKREVEPVTTVDSGRPNISSSGTGGHAGINGRKQEKEEEEEEEEEVAPKENPFFKLRSSTNLVKVEQDIREAQEREKELRKQRISLYGGTGGAKGGGGGRGGGGGGQPASIEGKSPTLSSSSLNGLAVPNSPGSSPRWRTGPSAAHQSVGKFGVWPPARAEEESTTQREVVRHCGANWKEEGGLQEPAVFEVEAERLRDEKRGGCMRESGNEARGSSDDEEEKNVK</sequence>
<dbReference type="AlphaFoldDB" id="A0AAD3RDG3"/>
<feature type="region of interest" description="Disordered" evidence="1">
    <location>
        <begin position="369"/>
        <end position="401"/>
    </location>
</feature>
<feature type="compositionally biased region" description="Polar residues" evidence="1">
    <location>
        <begin position="283"/>
        <end position="302"/>
    </location>
</feature>
<evidence type="ECO:0008006" key="4">
    <source>
        <dbReference type="Google" id="ProtNLM"/>
    </source>
</evidence>
<dbReference type="EMBL" id="BRZM01000091">
    <property type="protein sequence ID" value="GLD66314.1"/>
    <property type="molecule type" value="Genomic_DNA"/>
</dbReference>
<feature type="region of interest" description="Disordered" evidence="1">
    <location>
        <begin position="192"/>
        <end position="268"/>
    </location>
</feature>
<reference evidence="2" key="1">
    <citation type="submission" date="2022-08" db="EMBL/GenBank/DDBJ databases">
        <title>Genome sequencing of akame (Lates japonicus).</title>
        <authorList>
            <person name="Hashiguchi Y."/>
            <person name="Takahashi H."/>
        </authorList>
    </citation>
    <scope>NUCLEOTIDE SEQUENCE</scope>
    <source>
        <strain evidence="2">Kochi</strain>
    </source>
</reference>
<feature type="compositionally biased region" description="Basic and acidic residues" evidence="1">
    <location>
        <begin position="748"/>
        <end position="764"/>
    </location>
</feature>
<proteinExistence type="predicted"/>
<feature type="region of interest" description="Disordered" evidence="1">
    <location>
        <begin position="280"/>
        <end position="352"/>
    </location>
</feature>
<feature type="region of interest" description="Disordered" evidence="1">
    <location>
        <begin position="583"/>
        <end position="659"/>
    </location>
</feature>
<evidence type="ECO:0000313" key="2">
    <source>
        <dbReference type="EMBL" id="GLD66314.1"/>
    </source>
</evidence>
<feature type="region of interest" description="Disordered" evidence="1">
    <location>
        <begin position="690"/>
        <end position="833"/>
    </location>
</feature>
<protein>
    <recommendedName>
        <fullName evidence="4">Mitotic interactor and substrate of PLK1</fullName>
    </recommendedName>
</protein>
<feature type="compositionally biased region" description="Polar residues" evidence="1">
    <location>
        <begin position="223"/>
        <end position="238"/>
    </location>
</feature>
<feature type="compositionally biased region" description="Gly residues" evidence="1">
    <location>
        <begin position="771"/>
        <end position="790"/>
    </location>
</feature>
<feature type="region of interest" description="Disordered" evidence="1">
    <location>
        <begin position="489"/>
        <end position="508"/>
    </location>
</feature>